<dbReference type="GO" id="GO:0043565">
    <property type="term" value="F:sequence-specific DNA binding"/>
    <property type="evidence" value="ECO:0007669"/>
    <property type="project" value="InterPro"/>
</dbReference>
<dbReference type="SMART" id="SM00091">
    <property type="entry name" value="PAS"/>
    <property type="match status" value="1"/>
</dbReference>
<dbReference type="Proteomes" id="UP000295711">
    <property type="component" value="Unassembled WGS sequence"/>
</dbReference>
<dbReference type="GO" id="GO:0006355">
    <property type="term" value="P:regulation of DNA-templated transcription"/>
    <property type="evidence" value="ECO:0007669"/>
    <property type="project" value="InterPro"/>
</dbReference>
<dbReference type="Gene3D" id="1.10.8.60">
    <property type="match status" value="1"/>
</dbReference>
<dbReference type="PROSITE" id="PS00688">
    <property type="entry name" value="SIGMA54_INTERACT_3"/>
    <property type="match status" value="1"/>
</dbReference>
<dbReference type="Gene3D" id="3.30.450.20">
    <property type="entry name" value="PAS domain"/>
    <property type="match status" value="1"/>
</dbReference>
<dbReference type="InterPro" id="IPR003593">
    <property type="entry name" value="AAA+_ATPase"/>
</dbReference>
<dbReference type="InterPro" id="IPR002078">
    <property type="entry name" value="Sigma_54_int"/>
</dbReference>
<dbReference type="Pfam" id="PF02954">
    <property type="entry name" value="HTH_8"/>
    <property type="match status" value="1"/>
</dbReference>
<dbReference type="InterPro" id="IPR013767">
    <property type="entry name" value="PAS_fold"/>
</dbReference>
<dbReference type="InterPro" id="IPR009057">
    <property type="entry name" value="Homeodomain-like_sf"/>
</dbReference>
<proteinExistence type="predicted"/>
<dbReference type="InterPro" id="IPR035965">
    <property type="entry name" value="PAS-like_dom_sf"/>
</dbReference>
<dbReference type="CDD" id="cd00009">
    <property type="entry name" value="AAA"/>
    <property type="match status" value="1"/>
</dbReference>
<sequence>MSEDHRYKLIFEELMDKSEDGFIIIDSHGVITDINDKYCDFLGRRKENILGHPIEQIISTTSMYDVMDRRQRGDDEGSIYMHPYIASETKGSRHTYAIANRFCIFDENEQLIGAMAQMKFKERSLDIAHEVLKAEHAYYKSEYQNQMLNTSGFDKYLGNDPKINALRTIGLKVAKTDFSVLITGETGTGKELIAKSIHIESERANEPMVCVNCGAIPMELMESEMFGYEEGAFTSARKGGKIGKFQLANHGTLFLDEIGDLPLPLQVKLLRVLQEHEIEKVGGTKPIPVDVRIIAATRKNLQQMMEEGTFRADLYYRLAVVTIDTIPLREHPEDIMLYANMCLQQLNHKFKTNVLFSKNATRCLLKYSWPGNVRELDNVISSAFISSDQMMIDLSDLPSKISDAVRHEIPGEEHPETLKTLLYQYEADIIRETLKKYEHNVTDAAKHLGVERSLLYKKMKKLNITIHKNL</sequence>
<evidence type="ECO:0000259" key="5">
    <source>
        <dbReference type="PROSITE" id="PS50045"/>
    </source>
</evidence>
<evidence type="ECO:0000256" key="4">
    <source>
        <dbReference type="ARBA" id="ARBA00023163"/>
    </source>
</evidence>
<dbReference type="PROSITE" id="PS50112">
    <property type="entry name" value="PAS"/>
    <property type="match status" value="1"/>
</dbReference>
<dbReference type="GO" id="GO:0005524">
    <property type="term" value="F:ATP binding"/>
    <property type="evidence" value="ECO:0007669"/>
    <property type="project" value="UniProtKB-KW"/>
</dbReference>
<dbReference type="PANTHER" id="PTHR32071:SF57">
    <property type="entry name" value="C4-DICARBOXYLATE TRANSPORT TRANSCRIPTIONAL REGULATORY PROTEIN DCTD"/>
    <property type="match status" value="1"/>
</dbReference>
<evidence type="ECO:0000259" key="6">
    <source>
        <dbReference type="PROSITE" id="PS50112"/>
    </source>
</evidence>
<dbReference type="InterPro" id="IPR058031">
    <property type="entry name" value="AAA_lid_NorR"/>
</dbReference>
<dbReference type="EMBL" id="SLXA01000002">
    <property type="protein sequence ID" value="TCO85813.1"/>
    <property type="molecule type" value="Genomic_DNA"/>
</dbReference>
<dbReference type="PANTHER" id="PTHR32071">
    <property type="entry name" value="TRANSCRIPTIONAL REGULATORY PROTEIN"/>
    <property type="match status" value="1"/>
</dbReference>
<keyword evidence="2" id="KW-0067">ATP-binding</keyword>
<dbReference type="Gene3D" id="1.10.10.60">
    <property type="entry name" value="Homeodomain-like"/>
    <property type="match status" value="1"/>
</dbReference>
<dbReference type="Pfam" id="PF00158">
    <property type="entry name" value="Sigma54_activat"/>
    <property type="match status" value="1"/>
</dbReference>
<dbReference type="InterPro" id="IPR025662">
    <property type="entry name" value="Sigma_54_int_dom_ATP-bd_1"/>
</dbReference>
<dbReference type="InterPro" id="IPR027417">
    <property type="entry name" value="P-loop_NTPase"/>
</dbReference>
<accession>A0A4R2LHS9</accession>
<dbReference type="SUPFAM" id="SSF46689">
    <property type="entry name" value="Homeodomain-like"/>
    <property type="match status" value="1"/>
</dbReference>
<dbReference type="InterPro" id="IPR000014">
    <property type="entry name" value="PAS"/>
</dbReference>
<comment type="caution">
    <text evidence="7">The sequence shown here is derived from an EMBL/GenBank/DDBJ whole genome shotgun (WGS) entry which is preliminary data.</text>
</comment>
<dbReference type="SMART" id="SM00382">
    <property type="entry name" value="AAA"/>
    <property type="match status" value="1"/>
</dbReference>
<keyword evidence="4" id="KW-0804">Transcription</keyword>
<dbReference type="PRINTS" id="PR01590">
    <property type="entry name" value="HTHFIS"/>
</dbReference>
<evidence type="ECO:0000256" key="3">
    <source>
        <dbReference type="ARBA" id="ARBA00023015"/>
    </source>
</evidence>
<reference evidence="7 8" key="1">
    <citation type="submission" date="2019-03" db="EMBL/GenBank/DDBJ databases">
        <title>Genomic Encyclopedia of Type Strains, Phase IV (KMG-IV): sequencing the most valuable type-strain genomes for metagenomic binning, comparative biology and taxonomic classification.</title>
        <authorList>
            <person name="Goeker M."/>
        </authorList>
    </citation>
    <scope>NUCLEOTIDE SEQUENCE [LARGE SCALE GENOMIC DNA]</scope>
    <source>
        <strain evidence="7 8">DSM 28559</strain>
    </source>
</reference>
<organism evidence="7 8">
    <name type="scientific">Frisingicoccus caecimuris</name>
    <dbReference type="NCBI Taxonomy" id="1796636"/>
    <lineage>
        <taxon>Bacteria</taxon>
        <taxon>Bacillati</taxon>
        <taxon>Bacillota</taxon>
        <taxon>Clostridia</taxon>
        <taxon>Lachnospirales</taxon>
        <taxon>Lachnospiraceae</taxon>
        <taxon>Frisingicoccus</taxon>
    </lineage>
</organism>
<feature type="domain" description="Sigma-54 factor interaction" evidence="5">
    <location>
        <begin position="156"/>
        <end position="385"/>
    </location>
</feature>
<dbReference type="PROSITE" id="PS00675">
    <property type="entry name" value="SIGMA54_INTERACT_1"/>
    <property type="match status" value="1"/>
</dbReference>
<dbReference type="InterPro" id="IPR025944">
    <property type="entry name" value="Sigma_54_int_dom_CS"/>
</dbReference>
<gene>
    <name evidence="7" type="ORF">EV212_102128</name>
</gene>
<dbReference type="Gene3D" id="3.40.50.300">
    <property type="entry name" value="P-loop containing nucleotide triphosphate hydrolases"/>
    <property type="match status" value="1"/>
</dbReference>
<evidence type="ECO:0000313" key="7">
    <source>
        <dbReference type="EMBL" id="TCO85813.1"/>
    </source>
</evidence>
<keyword evidence="3" id="KW-0805">Transcription regulation</keyword>
<protein>
    <submittedName>
        <fullName evidence="7">PAS domain S-box-containing protein</fullName>
    </submittedName>
</protein>
<dbReference type="SUPFAM" id="SSF52540">
    <property type="entry name" value="P-loop containing nucleoside triphosphate hydrolases"/>
    <property type="match status" value="1"/>
</dbReference>
<keyword evidence="8" id="KW-1185">Reference proteome</keyword>
<dbReference type="InterPro" id="IPR002197">
    <property type="entry name" value="HTH_Fis"/>
</dbReference>
<dbReference type="OrthoDB" id="9764280at2"/>
<dbReference type="NCBIfam" id="TIGR00229">
    <property type="entry name" value="sensory_box"/>
    <property type="match status" value="1"/>
</dbReference>
<evidence type="ECO:0000313" key="8">
    <source>
        <dbReference type="Proteomes" id="UP000295711"/>
    </source>
</evidence>
<evidence type="ECO:0000256" key="2">
    <source>
        <dbReference type="ARBA" id="ARBA00022840"/>
    </source>
</evidence>
<feature type="domain" description="PAS" evidence="6">
    <location>
        <begin position="11"/>
        <end position="51"/>
    </location>
</feature>
<dbReference type="PROSITE" id="PS50045">
    <property type="entry name" value="SIGMA54_INTERACT_4"/>
    <property type="match status" value="1"/>
</dbReference>
<keyword evidence="1" id="KW-0547">Nucleotide-binding</keyword>
<dbReference type="RefSeq" id="WP_132088641.1">
    <property type="nucleotide sequence ID" value="NZ_JANKAQ010000001.1"/>
</dbReference>
<dbReference type="FunFam" id="3.40.50.300:FF:000006">
    <property type="entry name" value="DNA-binding transcriptional regulator NtrC"/>
    <property type="match status" value="1"/>
</dbReference>
<dbReference type="Pfam" id="PF00989">
    <property type="entry name" value="PAS"/>
    <property type="match status" value="1"/>
</dbReference>
<dbReference type="SUPFAM" id="SSF55785">
    <property type="entry name" value="PYP-like sensor domain (PAS domain)"/>
    <property type="match status" value="1"/>
</dbReference>
<dbReference type="AlphaFoldDB" id="A0A4R2LHS9"/>
<name>A0A4R2LHS9_9FIRM</name>
<evidence type="ECO:0000256" key="1">
    <source>
        <dbReference type="ARBA" id="ARBA00022741"/>
    </source>
</evidence>
<dbReference type="Pfam" id="PF25601">
    <property type="entry name" value="AAA_lid_14"/>
    <property type="match status" value="1"/>
</dbReference>
<dbReference type="CDD" id="cd00130">
    <property type="entry name" value="PAS"/>
    <property type="match status" value="1"/>
</dbReference>